<dbReference type="PANTHER" id="PTHR33096">
    <property type="entry name" value="CXC2 DOMAIN-CONTAINING PROTEIN"/>
    <property type="match status" value="1"/>
</dbReference>
<dbReference type="Proteomes" id="UP001221757">
    <property type="component" value="Unassembled WGS sequence"/>
</dbReference>
<gene>
    <name evidence="1" type="ORF">B0H17DRAFT_935567</name>
</gene>
<dbReference type="PANTHER" id="PTHR33096:SF1">
    <property type="entry name" value="CXC1-LIKE CYSTEINE CLUSTER ASSOCIATED WITH KDZ TRANSPOSASES DOMAIN-CONTAINING PROTEIN"/>
    <property type="match status" value="1"/>
</dbReference>
<accession>A0AAD7GIN6</accession>
<sequence>MKYPLAIMAYLYDTYEGEMGIGYDIMCAFIKTLLRSSLGRKTVGIRLRGVVPAFHGHAHNRECQLGWHPMYVEGAGLEDFEECERTFCLSNNLASCTRLASPFHRQQQIDEHFHFHDFDKHAASGNFIFQNYRQSVEKVALNSVKLRAIEEQLHTTAADYEQDLKDERNHLEGLKHEPPEVARTVEYMELLGKHEVASGASIKAAQEFNRLDHLIVLEGIQKKEIAAIRTRYRTTYTRLLLVDEELSRYEVEHGHAVRWTRDLPQYKEAVTLMSQRRYRLALDKLERLTVQRLLELTKLSMSGVGESWSQPLI</sequence>
<dbReference type="AlphaFoldDB" id="A0AAD7GIN6"/>
<dbReference type="InterPro" id="IPR040521">
    <property type="entry name" value="KDZ"/>
</dbReference>
<reference evidence="1" key="1">
    <citation type="submission" date="2023-03" db="EMBL/GenBank/DDBJ databases">
        <title>Massive genome expansion in bonnet fungi (Mycena s.s.) driven by repeated elements and novel gene families across ecological guilds.</title>
        <authorList>
            <consortium name="Lawrence Berkeley National Laboratory"/>
            <person name="Harder C.B."/>
            <person name="Miyauchi S."/>
            <person name="Viragh M."/>
            <person name="Kuo A."/>
            <person name="Thoen E."/>
            <person name="Andreopoulos B."/>
            <person name="Lu D."/>
            <person name="Skrede I."/>
            <person name="Drula E."/>
            <person name="Henrissat B."/>
            <person name="Morin E."/>
            <person name="Kohler A."/>
            <person name="Barry K."/>
            <person name="LaButti K."/>
            <person name="Morin E."/>
            <person name="Salamov A."/>
            <person name="Lipzen A."/>
            <person name="Mereny Z."/>
            <person name="Hegedus B."/>
            <person name="Baldrian P."/>
            <person name="Stursova M."/>
            <person name="Weitz H."/>
            <person name="Taylor A."/>
            <person name="Grigoriev I.V."/>
            <person name="Nagy L.G."/>
            <person name="Martin F."/>
            <person name="Kauserud H."/>
        </authorList>
    </citation>
    <scope>NUCLEOTIDE SEQUENCE</scope>
    <source>
        <strain evidence="1">CBHHK067</strain>
    </source>
</reference>
<proteinExistence type="predicted"/>
<evidence type="ECO:0000313" key="2">
    <source>
        <dbReference type="Proteomes" id="UP001221757"/>
    </source>
</evidence>
<comment type="caution">
    <text evidence="1">The sequence shown here is derived from an EMBL/GenBank/DDBJ whole genome shotgun (WGS) entry which is preliminary data.</text>
</comment>
<organism evidence="1 2">
    <name type="scientific">Mycena rosella</name>
    <name type="common">Pink bonnet</name>
    <name type="synonym">Agaricus rosellus</name>
    <dbReference type="NCBI Taxonomy" id="1033263"/>
    <lineage>
        <taxon>Eukaryota</taxon>
        <taxon>Fungi</taxon>
        <taxon>Dikarya</taxon>
        <taxon>Basidiomycota</taxon>
        <taxon>Agaricomycotina</taxon>
        <taxon>Agaricomycetes</taxon>
        <taxon>Agaricomycetidae</taxon>
        <taxon>Agaricales</taxon>
        <taxon>Marasmiineae</taxon>
        <taxon>Mycenaceae</taxon>
        <taxon>Mycena</taxon>
    </lineage>
</organism>
<dbReference type="EMBL" id="JARKIE010000062">
    <property type="protein sequence ID" value="KAJ7690880.1"/>
    <property type="molecule type" value="Genomic_DNA"/>
</dbReference>
<evidence type="ECO:0000313" key="1">
    <source>
        <dbReference type="EMBL" id="KAJ7690880.1"/>
    </source>
</evidence>
<name>A0AAD7GIN6_MYCRO</name>
<keyword evidence="2" id="KW-1185">Reference proteome</keyword>
<dbReference type="Pfam" id="PF18758">
    <property type="entry name" value="KDZ"/>
    <property type="match status" value="1"/>
</dbReference>
<protein>
    <submittedName>
        <fullName evidence="1">Uncharacterized protein</fullName>
    </submittedName>
</protein>